<keyword evidence="3" id="KW-1185">Reference proteome</keyword>
<proteinExistence type="predicted"/>
<reference evidence="2 3" key="1">
    <citation type="submission" date="2020-07" db="EMBL/GenBank/DDBJ databases">
        <title>Comparative genomics of pyrophilous fungi reveals a link between fire events and developmental genes.</title>
        <authorList>
            <consortium name="DOE Joint Genome Institute"/>
            <person name="Steindorff A.S."/>
            <person name="Carver A."/>
            <person name="Calhoun S."/>
            <person name="Stillman K."/>
            <person name="Liu H."/>
            <person name="Lipzen A."/>
            <person name="Pangilinan J."/>
            <person name="Labutti K."/>
            <person name="Bruns T.D."/>
            <person name="Grigoriev I.V."/>
        </authorList>
    </citation>
    <scope>NUCLEOTIDE SEQUENCE [LARGE SCALE GENOMIC DNA]</scope>
    <source>
        <strain evidence="2 3">CBS 144469</strain>
    </source>
</reference>
<evidence type="ECO:0000313" key="3">
    <source>
        <dbReference type="Proteomes" id="UP000521943"/>
    </source>
</evidence>
<evidence type="ECO:0000256" key="1">
    <source>
        <dbReference type="SAM" id="MobiDB-lite"/>
    </source>
</evidence>
<dbReference type="AlphaFoldDB" id="A0A8H6LXP2"/>
<feature type="region of interest" description="Disordered" evidence="1">
    <location>
        <begin position="1"/>
        <end position="119"/>
    </location>
</feature>
<gene>
    <name evidence="2" type="ORF">DFP72DRAFT_855317</name>
</gene>
<sequence length="338" mass="37386">MTHPRFGGKRPPCPRRPRKPSKEWRPPDCNETFDIGPGLDEAPGELAPVLDLAPKGHPNVRSLPSSSRISEAYLKQKGLTPKARAPPVAGFAASPDHEDEPDSPCVQRERRRRQTEVCADNGFDQVMPLSKNEDWHIELFGLWEGSDGESASDPGHEGEPGSPCTKRNLRRLETKGASDRLANLRPAPPDAKRPPPPRTPGKSEGGWRQPVYDADIDVGPGLEEPLAGLRQAMQMAFKKRPKVRAPPSSSRFNRAHWNAPAAVAPRGAGFSAPQGAAPDHEGEPDSPCVQRERRRRQSAGEGSQPYLSRYGPWIHGQPKLLKTAQFWTYIDQKWSLYI</sequence>
<evidence type="ECO:0000313" key="2">
    <source>
        <dbReference type="EMBL" id="KAF6746615.1"/>
    </source>
</evidence>
<comment type="caution">
    <text evidence="2">The sequence shown here is derived from an EMBL/GenBank/DDBJ whole genome shotgun (WGS) entry which is preliminary data.</text>
</comment>
<feature type="compositionally biased region" description="Pro residues" evidence="1">
    <location>
        <begin position="186"/>
        <end position="199"/>
    </location>
</feature>
<feature type="region of interest" description="Disordered" evidence="1">
    <location>
        <begin position="144"/>
        <end position="312"/>
    </location>
</feature>
<protein>
    <submittedName>
        <fullName evidence="2">Uncharacterized protein</fullName>
    </submittedName>
</protein>
<feature type="compositionally biased region" description="Basic residues" evidence="1">
    <location>
        <begin position="1"/>
        <end position="19"/>
    </location>
</feature>
<dbReference type="EMBL" id="JACGCI010000091">
    <property type="protein sequence ID" value="KAF6746615.1"/>
    <property type="molecule type" value="Genomic_DNA"/>
</dbReference>
<name>A0A8H6LXP2_9AGAR</name>
<organism evidence="2 3">
    <name type="scientific">Ephemerocybe angulata</name>
    <dbReference type="NCBI Taxonomy" id="980116"/>
    <lineage>
        <taxon>Eukaryota</taxon>
        <taxon>Fungi</taxon>
        <taxon>Dikarya</taxon>
        <taxon>Basidiomycota</taxon>
        <taxon>Agaricomycotina</taxon>
        <taxon>Agaricomycetes</taxon>
        <taxon>Agaricomycetidae</taxon>
        <taxon>Agaricales</taxon>
        <taxon>Agaricineae</taxon>
        <taxon>Psathyrellaceae</taxon>
        <taxon>Ephemerocybe</taxon>
    </lineage>
</organism>
<dbReference type="Proteomes" id="UP000521943">
    <property type="component" value="Unassembled WGS sequence"/>
</dbReference>
<accession>A0A8H6LXP2</accession>